<gene>
    <name evidence="4" type="ORF">BW897_30990</name>
</gene>
<evidence type="ECO:0000313" key="5">
    <source>
        <dbReference type="Proteomes" id="UP000190906"/>
    </source>
</evidence>
<feature type="region of interest" description="Disordered" evidence="1">
    <location>
        <begin position="342"/>
        <end position="373"/>
    </location>
</feature>
<evidence type="ECO:0008006" key="6">
    <source>
        <dbReference type="Google" id="ProtNLM"/>
    </source>
</evidence>
<dbReference type="Pfam" id="PF06054">
    <property type="entry name" value="CoiA_nuc"/>
    <property type="match status" value="1"/>
</dbReference>
<evidence type="ECO:0000259" key="3">
    <source>
        <dbReference type="Pfam" id="PF25164"/>
    </source>
</evidence>
<reference evidence="4 5" key="1">
    <citation type="submission" date="2017-01" db="EMBL/GenBank/DDBJ databases">
        <title>Bacillus cereus isolates.</title>
        <authorList>
            <person name="Beno S.M."/>
        </authorList>
    </citation>
    <scope>NUCLEOTIDE SEQUENCE [LARGE SCALE GENOMIC DNA]</scope>
    <source>
        <strain evidence="4 5">FSL H8-0485</strain>
    </source>
</reference>
<dbReference type="RefSeq" id="WP_078205798.1">
    <property type="nucleotide sequence ID" value="NZ_MUAJ01000076.1"/>
</dbReference>
<feature type="domain" description="Competence protein CoiA nuclease-like" evidence="2">
    <location>
        <begin position="63"/>
        <end position="193"/>
    </location>
</feature>
<evidence type="ECO:0000313" key="4">
    <source>
        <dbReference type="EMBL" id="OOR06243.1"/>
    </source>
</evidence>
<evidence type="ECO:0000256" key="1">
    <source>
        <dbReference type="SAM" id="MobiDB-lite"/>
    </source>
</evidence>
<name>A0A1S9T8B4_BACCE</name>
<dbReference type="InterPro" id="IPR010330">
    <property type="entry name" value="CoiA_nuc"/>
</dbReference>
<dbReference type="AlphaFoldDB" id="A0A1S9T8B4"/>
<proteinExistence type="predicted"/>
<dbReference type="InterPro" id="IPR057253">
    <property type="entry name" value="CoiA-like_N"/>
</dbReference>
<dbReference type="EMBL" id="MUAJ01000076">
    <property type="protein sequence ID" value="OOR06243.1"/>
    <property type="molecule type" value="Genomic_DNA"/>
</dbReference>
<evidence type="ECO:0000259" key="2">
    <source>
        <dbReference type="Pfam" id="PF06054"/>
    </source>
</evidence>
<feature type="domain" description="Competence protein CoiA-like N-terminal" evidence="3">
    <location>
        <begin position="21"/>
        <end position="58"/>
    </location>
</feature>
<dbReference type="Pfam" id="PF25164">
    <property type="entry name" value="CoiA_N"/>
    <property type="match status" value="1"/>
</dbReference>
<protein>
    <recommendedName>
        <fullName evidence="6">Competence protein CoiA</fullName>
    </recommendedName>
</protein>
<feature type="compositionally biased region" description="Basic residues" evidence="1">
    <location>
        <begin position="444"/>
        <end position="455"/>
    </location>
</feature>
<dbReference type="Proteomes" id="UP000190906">
    <property type="component" value="Unassembled WGS sequence"/>
</dbReference>
<organism evidence="4 5">
    <name type="scientific">Bacillus cereus</name>
    <dbReference type="NCBI Taxonomy" id="1396"/>
    <lineage>
        <taxon>Bacteria</taxon>
        <taxon>Bacillati</taxon>
        <taxon>Bacillota</taxon>
        <taxon>Bacilli</taxon>
        <taxon>Bacillales</taxon>
        <taxon>Bacillaceae</taxon>
        <taxon>Bacillus</taxon>
        <taxon>Bacillus cereus group</taxon>
    </lineage>
</organism>
<accession>A0A1S9T8B4</accession>
<comment type="caution">
    <text evidence="4">The sequence shown here is derived from an EMBL/GenBank/DDBJ whole genome shotgun (WGS) entry which is preliminary data.</text>
</comment>
<feature type="region of interest" description="Disordered" evidence="1">
    <location>
        <begin position="431"/>
        <end position="455"/>
    </location>
</feature>
<sequence length="472" mass="55402">MAMQRAINQNDEDCYIWLAEKNDGNTYFCPHCRTRVTLKKGPIRIHHFAHESTANCLFKAVGESVEHANMKENFFKYLQKYCPDLKVEMEKVLIPGRRADMVIEENNQTFVVEFQASKIETSELIARTKDYNESKIPVLWVFHIGRVKLDDFKNNQTQRISNELVYLNNADSLYVLNDKGYIQKCSLIKKVNRKETFYINFYSAKRIFKFNKVIINPPNKETLYLCQLEKDSIQSEKFYYYGYLFKTRKNSSPNYYSVKLDLERSIKNGNLYIYDNTDYVIEGVYMFNCFIRLKNSFEDSYHLNDGVCYLFRKPLSKDEIINLQQAQCSKAILFDKTKKDNSSHRTKESTIHSTVTSRIKGDSMNCPYPQNNSIQREKINPKVRNVKAPGLSKKEYVPTVTISNEIKKTSALQQIAATTNETDKNLNKKIQTNKHHTSQNNPIKNRHHETKHQNRKLTIFQKLKNLINNLFK</sequence>